<name>A0AAV4WY85_9ARAC</name>
<proteinExistence type="predicted"/>
<reference evidence="1 2" key="1">
    <citation type="submission" date="2021-06" db="EMBL/GenBank/DDBJ databases">
        <title>Caerostris darwini draft genome.</title>
        <authorList>
            <person name="Kono N."/>
            <person name="Arakawa K."/>
        </authorList>
    </citation>
    <scope>NUCLEOTIDE SEQUENCE [LARGE SCALE GENOMIC DNA]</scope>
</reference>
<dbReference type="EMBL" id="BPLQ01015252">
    <property type="protein sequence ID" value="GIY86821.1"/>
    <property type="molecule type" value="Genomic_DNA"/>
</dbReference>
<evidence type="ECO:0000313" key="1">
    <source>
        <dbReference type="EMBL" id="GIY86821.1"/>
    </source>
</evidence>
<sequence>MDEIQSNSLISNILYKTKIQFINIFELPLHELSLYTSSLRHSMQRGTSKAICQPFHKLGINNKHVSRQYQTLCSVCPRFSPTHHQGHGGVTNDGVDF</sequence>
<organism evidence="1 2">
    <name type="scientific">Caerostris darwini</name>
    <dbReference type="NCBI Taxonomy" id="1538125"/>
    <lineage>
        <taxon>Eukaryota</taxon>
        <taxon>Metazoa</taxon>
        <taxon>Ecdysozoa</taxon>
        <taxon>Arthropoda</taxon>
        <taxon>Chelicerata</taxon>
        <taxon>Arachnida</taxon>
        <taxon>Araneae</taxon>
        <taxon>Araneomorphae</taxon>
        <taxon>Entelegynae</taxon>
        <taxon>Araneoidea</taxon>
        <taxon>Araneidae</taxon>
        <taxon>Caerostris</taxon>
    </lineage>
</organism>
<evidence type="ECO:0000313" key="2">
    <source>
        <dbReference type="Proteomes" id="UP001054837"/>
    </source>
</evidence>
<dbReference type="Proteomes" id="UP001054837">
    <property type="component" value="Unassembled WGS sequence"/>
</dbReference>
<keyword evidence="2" id="KW-1185">Reference proteome</keyword>
<comment type="caution">
    <text evidence="1">The sequence shown here is derived from an EMBL/GenBank/DDBJ whole genome shotgun (WGS) entry which is preliminary data.</text>
</comment>
<dbReference type="AlphaFoldDB" id="A0AAV4WY85"/>
<protein>
    <submittedName>
        <fullName evidence="1">Uncharacterized protein</fullName>
    </submittedName>
</protein>
<gene>
    <name evidence="1" type="ORF">CDAR_281241</name>
</gene>
<accession>A0AAV4WY85</accession>